<feature type="transmembrane region" description="Helical" evidence="1">
    <location>
        <begin position="261"/>
        <end position="282"/>
    </location>
</feature>
<protein>
    <recommendedName>
        <fullName evidence="4">Surface antigen</fullName>
    </recommendedName>
</protein>
<name>A0A024UWG5_PLAFA</name>
<dbReference type="EMBL" id="KI925386">
    <property type="protein sequence ID" value="ETW14976.1"/>
    <property type="molecule type" value="Genomic_DNA"/>
</dbReference>
<reference evidence="2 3" key="1">
    <citation type="submission" date="2013-02" db="EMBL/GenBank/DDBJ databases">
        <title>The Genome Annotation of Plasmodium falciparum Vietnam Oak-Knoll (FVO).</title>
        <authorList>
            <consortium name="The Broad Institute Genome Sequencing Platform"/>
            <consortium name="The Broad Institute Genome Sequencing Center for Infectious Disease"/>
            <person name="Neafsey D."/>
            <person name="Hoffman S."/>
            <person name="Volkman S."/>
            <person name="Rosenthal P."/>
            <person name="Walker B."/>
            <person name="Young S.K."/>
            <person name="Zeng Q."/>
            <person name="Gargeya S."/>
            <person name="Fitzgerald M."/>
            <person name="Haas B."/>
            <person name="Abouelleil A."/>
            <person name="Allen A.W."/>
            <person name="Alvarado L."/>
            <person name="Arachchi H.M."/>
            <person name="Berlin A.M."/>
            <person name="Chapman S.B."/>
            <person name="Gainer-Dewar J."/>
            <person name="Goldberg J."/>
            <person name="Griggs A."/>
            <person name="Gujja S."/>
            <person name="Hansen M."/>
            <person name="Howarth C."/>
            <person name="Imamovic A."/>
            <person name="Ireland A."/>
            <person name="Larimer J."/>
            <person name="McCowan C."/>
            <person name="Murphy C."/>
            <person name="Pearson M."/>
            <person name="Poon T.W."/>
            <person name="Priest M."/>
            <person name="Roberts A."/>
            <person name="Saif S."/>
            <person name="Shea T."/>
            <person name="Sisk P."/>
            <person name="Sykes S."/>
            <person name="Wortman J."/>
            <person name="Nusbaum C."/>
            <person name="Birren B."/>
        </authorList>
    </citation>
    <scope>NUCLEOTIDE SEQUENCE [LARGE SCALE GENOMIC DNA]</scope>
    <source>
        <strain evidence="3">Vietnam Oak-Knoll (FVO)</strain>
    </source>
</reference>
<dbReference type="Proteomes" id="UP000030690">
    <property type="component" value="Unassembled WGS sequence"/>
</dbReference>
<evidence type="ECO:0000313" key="3">
    <source>
        <dbReference type="Proteomes" id="UP000030690"/>
    </source>
</evidence>
<gene>
    <name evidence="2" type="ORF">PFFVO_06109</name>
</gene>
<evidence type="ECO:0008006" key="4">
    <source>
        <dbReference type="Google" id="ProtNLM"/>
    </source>
</evidence>
<reference evidence="2 3" key="2">
    <citation type="submission" date="2013-02" db="EMBL/GenBank/DDBJ databases">
        <title>The Genome Sequence of Plasmodium falciparum Vietnam Oak-Knoll (FVO).</title>
        <authorList>
            <consortium name="The Broad Institute Genome Sequencing Platform"/>
            <consortium name="The Broad Institute Genome Sequencing Center for Infectious Disease"/>
            <person name="Neafsey D."/>
            <person name="Cheeseman I."/>
            <person name="Volkman S."/>
            <person name="Adams J."/>
            <person name="Walker B."/>
            <person name="Young S.K."/>
            <person name="Zeng Q."/>
            <person name="Gargeya S."/>
            <person name="Fitzgerald M."/>
            <person name="Haas B."/>
            <person name="Abouelleil A."/>
            <person name="Alvarado L."/>
            <person name="Arachchi H.M."/>
            <person name="Berlin A.M."/>
            <person name="Chapman S.B."/>
            <person name="Dewar J."/>
            <person name="Goldberg J."/>
            <person name="Griggs A."/>
            <person name="Gujja S."/>
            <person name="Hansen M."/>
            <person name="Howarth C."/>
            <person name="Imamovic A."/>
            <person name="Larimer J."/>
            <person name="McCowan C."/>
            <person name="Murphy C."/>
            <person name="Neiman D."/>
            <person name="Pearson M."/>
            <person name="Priest M."/>
            <person name="Roberts A."/>
            <person name="Saif S."/>
            <person name="Shea T."/>
            <person name="Sisk P."/>
            <person name="Sykes S."/>
            <person name="Wortman J."/>
            <person name="Nusbaum C."/>
            <person name="Birren B."/>
        </authorList>
    </citation>
    <scope>NUCLEOTIDE SEQUENCE [LARGE SCALE GENOMIC DNA]</scope>
    <source>
        <strain evidence="3">Vietnam Oak-Knoll (FVO)</strain>
    </source>
</reference>
<dbReference type="InterPro" id="IPR006373">
    <property type="entry name" value="VSA_Rifin"/>
</dbReference>
<accession>A0A024UWG5</accession>
<dbReference type="OrthoDB" id="379139at2759"/>
<proteinExistence type="predicted"/>
<keyword evidence="1" id="KW-1133">Transmembrane helix</keyword>
<evidence type="ECO:0000313" key="2">
    <source>
        <dbReference type="EMBL" id="ETW14976.1"/>
    </source>
</evidence>
<organism evidence="2 3">
    <name type="scientific">Plasmodium falciparum Vietnam Oak-Knoll</name>
    <name type="common">FVO</name>
    <dbReference type="NCBI Taxonomy" id="1036723"/>
    <lineage>
        <taxon>Eukaryota</taxon>
        <taxon>Sar</taxon>
        <taxon>Alveolata</taxon>
        <taxon>Apicomplexa</taxon>
        <taxon>Aconoidasida</taxon>
        <taxon>Haemosporida</taxon>
        <taxon>Plasmodiidae</taxon>
        <taxon>Plasmodium</taxon>
        <taxon>Plasmodium (Laverania)</taxon>
    </lineage>
</organism>
<evidence type="ECO:0000256" key="1">
    <source>
        <dbReference type="SAM" id="Phobius"/>
    </source>
</evidence>
<keyword evidence="1" id="KW-0472">Membrane</keyword>
<dbReference type="AlphaFoldDB" id="A0A024UWG5"/>
<keyword evidence="1" id="KW-0812">Transmembrane</keyword>
<sequence length="302" mass="33760">VNTHKKPHTTARHTQKIPTTRSLSECELYAPVNYYSDPQMKEVMDNFNKQTQQRFHEYDERMKTTRQKCKEKCDKEIQKIILKDKIEKELAETFSSLHTDIQSDAIPTCICEKSVTDKFEKTCLKCSGIFATAVPELGLIGGTVVYDAAVKAATKAGMDAANEGLVSVPGLRLLLHEKIKDLVTTTNFKCQNELVAVVQNVKNTQCVGPAAKSHLLCNGFEPQNTSRITQGAAEAGRQGAEAYITTFSDSTTITAFLTDPIVISAIVVISIAVILLIIYLILRYRRKIKMNKKLQYIKLLKE</sequence>
<feature type="non-terminal residue" evidence="2">
    <location>
        <position position="1"/>
    </location>
</feature>
<dbReference type="Pfam" id="PF02009">
    <property type="entry name" value="RIFIN"/>
    <property type="match status" value="2"/>
</dbReference>
<dbReference type="NCBIfam" id="TIGR01477">
    <property type="entry name" value="RIFIN"/>
    <property type="match status" value="1"/>
</dbReference>